<evidence type="ECO:0000313" key="1">
    <source>
        <dbReference type="EMBL" id="KAK7688603.1"/>
    </source>
</evidence>
<protein>
    <submittedName>
        <fullName evidence="1">Uncharacterized protein</fullName>
    </submittedName>
</protein>
<proteinExistence type="predicted"/>
<dbReference type="Proteomes" id="UP001385951">
    <property type="component" value="Unassembled WGS sequence"/>
</dbReference>
<keyword evidence="2" id="KW-1185">Reference proteome</keyword>
<name>A0AAW0G5N5_9APHY</name>
<evidence type="ECO:0000313" key="2">
    <source>
        <dbReference type="Proteomes" id="UP001385951"/>
    </source>
</evidence>
<comment type="caution">
    <text evidence="1">The sequence shown here is derived from an EMBL/GenBank/DDBJ whole genome shotgun (WGS) entry which is preliminary data.</text>
</comment>
<reference evidence="1 2" key="1">
    <citation type="submission" date="2022-09" db="EMBL/GenBank/DDBJ databases">
        <authorList>
            <person name="Palmer J.M."/>
        </authorList>
    </citation>
    <scope>NUCLEOTIDE SEQUENCE [LARGE SCALE GENOMIC DNA]</scope>
    <source>
        <strain evidence="1 2">DSM 7382</strain>
    </source>
</reference>
<organism evidence="1 2">
    <name type="scientific">Cerrena zonata</name>
    <dbReference type="NCBI Taxonomy" id="2478898"/>
    <lineage>
        <taxon>Eukaryota</taxon>
        <taxon>Fungi</taxon>
        <taxon>Dikarya</taxon>
        <taxon>Basidiomycota</taxon>
        <taxon>Agaricomycotina</taxon>
        <taxon>Agaricomycetes</taxon>
        <taxon>Polyporales</taxon>
        <taxon>Cerrenaceae</taxon>
        <taxon>Cerrena</taxon>
    </lineage>
</organism>
<sequence length="103" mass="11797">MNPGTPTLFHQQLFACKCAFTPLFGTHNAALHIEDVVKRRFQSVQTTSKIYFSPRHILLINLLVLTRHEETSAFKICDFCPSLKFTGSFRLEESFAVSSHHAW</sequence>
<gene>
    <name evidence="1" type="ORF">QCA50_008141</name>
</gene>
<accession>A0AAW0G5N5</accession>
<dbReference type="EMBL" id="JASBNA010000010">
    <property type="protein sequence ID" value="KAK7688603.1"/>
    <property type="molecule type" value="Genomic_DNA"/>
</dbReference>
<dbReference type="AlphaFoldDB" id="A0AAW0G5N5"/>